<keyword evidence="2" id="KW-0614">Plasmid</keyword>
<keyword evidence="3" id="KW-1185">Reference proteome</keyword>
<gene>
    <name evidence="2" type="ORF">SYYSPA8_36900</name>
</gene>
<evidence type="ECO:0000313" key="2">
    <source>
        <dbReference type="EMBL" id="BDT39498.1"/>
    </source>
</evidence>
<accession>A0AA86JBI3</accession>
<evidence type="ECO:0000313" key="3">
    <source>
        <dbReference type="Proteomes" id="UP001291653"/>
    </source>
</evidence>
<feature type="region of interest" description="Disordered" evidence="1">
    <location>
        <begin position="1"/>
        <end position="21"/>
    </location>
</feature>
<reference evidence="2 3" key="1">
    <citation type="submission" date="2022-10" db="EMBL/GenBank/DDBJ databases">
        <title>Draft genome sequence of Streptomyces sp. YSPA8.</title>
        <authorList>
            <person name="Moriuchi R."/>
            <person name="Dohra H."/>
            <person name="Yamamura H."/>
            <person name="Kodani S."/>
        </authorList>
    </citation>
    <scope>NUCLEOTIDE SEQUENCE [LARGE SCALE GENOMIC DNA]</scope>
    <source>
        <strain evidence="2 3">YSPA8</strain>
        <plasmid evidence="2 3">pYSPA8-1</plasmid>
    </source>
</reference>
<protein>
    <submittedName>
        <fullName evidence="2">Uncharacterized protein</fullName>
    </submittedName>
</protein>
<name>A0AA86JBI3_9ACTN</name>
<dbReference type="RefSeq" id="WP_323451981.1">
    <property type="nucleotide sequence ID" value="NZ_LC735414.1"/>
</dbReference>
<dbReference type="AlphaFoldDB" id="A0AA86JBI3"/>
<evidence type="ECO:0000256" key="1">
    <source>
        <dbReference type="SAM" id="MobiDB-lite"/>
    </source>
</evidence>
<dbReference type="Proteomes" id="UP001291653">
    <property type="component" value="Plasmid pYSPA8-1"/>
</dbReference>
<organism evidence="2 3">
    <name type="scientific">Streptomyces yaizuensis</name>
    <dbReference type="NCBI Taxonomy" id="2989713"/>
    <lineage>
        <taxon>Bacteria</taxon>
        <taxon>Bacillati</taxon>
        <taxon>Actinomycetota</taxon>
        <taxon>Actinomycetes</taxon>
        <taxon>Kitasatosporales</taxon>
        <taxon>Streptomycetaceae</taxon>
        <taxon>Streptomyces</taxon>
    </lineage>
</organism>
<geneLocation type="plasmid" evidence="2 3">
    <name>pYSPA8-1</name>
</geneLocation>
<dbReference type="EMBL" id="LC735414">
    <property type="protein sequence ID" value="BDT39498.1"/>
    <property type="molecule type" value="Genomic_DNA"/>
</dbReference>
<proteinExistence type="predicted"/>
<sequence>MTDTQAVFPGSRPARPPLPEQPECHFDAWPADPDGVMQDTQPIGSAYDGPDSSGKPLSYGSYLVYGFDVIHRRLWVEPDAVYEPSESALNGYVARAAERRMNGIYPYRFWLPLSQLRRASVHHRTDASPSSLHTSRCDHPLVRNGDGVDRHRDHDACYELLICNHRGTDLLLRARWHGEKCTTFRILSGLCEEAGKQRAMRAAHAQEHAVVRRTQDGAVILTSVAGVKP</sequence>